<keyword evidence="1" id="KW-0472">Membrane</keyword>
<keyword evidence="1" id="KW-1133">Transmembrane helix</keyword>
<feature type="transmembrane region" description="Helical" evidence="1">
    <location>
        <begin position="63"/>
        <end position="81"/>
    </location>
</feature>
<comment type="caution">
    <text evidence="2">The sequence shown here is derived from an EMBL/GenBank/DDBJ whole genome shotgun (WGS) entry which is preliminary data.</text>
</comment>
<proteinExistence type="predicted"/>
<gene>
    <name evidence="2" type="ORF">Lp19_2701</name>
</gene>
<dbReference type="Proteomes" id="UP000076882">
    <property type="component" value="Unassembled WGS sequence"/>
</dbReference>
<evidence type="ECO:0000313" key="2">
    <source>
        <dbReference type="EMBL" id="KZU92998.1"/>
    </source>
</evidence>
<organism evidence="2 3">
    <name type="scientific">Lactiplantibacillus plantarum</name>
    <name type="common">Lactobacillus plantarum</name>
    <dbReference type="NCBI Taxonomy" id="1590"/>
    <lineage>
        <taxon>Bacteria</taxon>
        <taxon>Bacillati</taxon>
        <taxon>Bacillota</taxon>
        <taxon>Bacilli</taxon>
        <taxon>Lactobacillales</taxon>
        <taxon>Lactobacillaceae</taxon>
        <taxon>Lactiplantibacillus</taxon>
    </lineage>
</organism>
<feature type="transmembrane region" description="Helical" evidence="1">
    <location>
        <begin position="35"/>
        <end position="51"/>
    </location>
</feature>
<reference evidence="2 3" key="1">
    <citation type="submission" date="2016-03" db="EMBL/GenBank/DDBJ databases">
        <title>Comparative genomics of 54 Lactobacillus plantarum strains reveals genomic uncoupling from niche constraints.</title>
        <authorList>
            <person name="Martino M.E."/>
        </authorList>
    </citation>
    <scope>NUCLEOTIDE SEQUENCE [LARGE SCALE GENOMIC DNA]</scope>
    <source>
        <strain evidence="2 3">19.1</strain>
    </source>
</reference>
<dbReference type="AlphaFoldDB" id="A0A162GGC5"/>
<dbReference type="EMBL" id="LUXM01000037">
    <property type="protein sequence ID" value="KZU92998.1"/>
    <property type="molecule type" value="Genomic_DNA"/>
</dbReference>
<name>A0A162GGC5_LACPN</name>
<dbReference type="RefSeq" id="WP_044432155.1">
    <property type="nucleotide sequence ID" value="NZ_CP010528.1"/>
</dbReference>
<keyword evidence="1" id="KW-0812">Transmembrane</keyword>
<dbReference type="PATRIC" id="fig|1590.148.peg.3092"/>
<accession>A0A162GGC5</accession>
<feature type="transmembrane region" description="Helical" evidence="1">
    <location>
        <begin position="87"/>
        <end position="105"/>
    </location>
</feature>
<evidence type="ECO:0000313" key="3">
    <source>
        <dbReference type="Proteomes" id="UP000076882"/>
    </source>
</evidence>
<sequence length="132" mass="15116">MDFSDWFDFSNRVKQDMTLVKNVNGRTVTKRVKGSINWLAIIFTGFYAIFSQKYKTKDFLKKALIPFGTLIVVNFIVNLFVSDAIGAIINLAGAVWYGLMFDTWFKNQLIANGYHIGDKSSIEDVTDQHDFE</sequence>
<protein>
    <submittedName>
        <fullName evidence="2">Integral membrane protein</fullName>
    </submittedName>
</protein>
<evidence type="ECO:0000256" key="1">
    <source>
        <dbReference type="SAM" id="Phobius"/>
    </source>
</evidence>